<evidence type="ECO:0000259" key="2">
    <source>
        <dbReference type="Pfam" id="PF10536"/>
    </source>
</evidence>
<feature type="domain" description="Aminotransferase-like plant mobile" evidence="2">
    <location>
        <begin position="102"/>
        <end position="450"/>
    </location>
</feature>
<name>A0ABM0VCD2_CAMSA</name>
<dbReference type="Proteomes" id="UP000694864">
    <property type="component" value="Chromosome 13"/>
</dbReference>
<gene>
    <name evidence="4" type="primary">LOC104735913</name>
</gene>
<protein>
    <submittedName>
        <fullName evidence="4">Uncharacterized protein LOC104735913</fullName>
    </submittedName>
</protein>
<dbReference type="PANTHER" id="PTHR46033">
    <property type="entry name" value="PROTEIN MAIN-LIKE 2"/>
    <property type="match status" value="1"/>
</dbReference>
<dbReference type="Pfam" id="PF10536">
    <property type="entry name" value="PMD"/>
    <property type="match status" value="1"/>
</dbReference>
<feature type="region of interest" description="Disordered" evidence="1">
    <location>
        <begin position="571"/>
        <end position="604"/>
    </location>
</feature>
<evidence type="ECO:0000313" key="3">
    <source>
        <dbReference type="Proteomes" id="UP000694864"/>
    </source>
</evidence>
<dbReference type="InterPro" id="IPR044824">
    <property type="entry name" value="MAIN-like"/>
</dbReference>
<accession>A0ABM0VCD2</accession>
<evidence type="ECO:0000256" key="1">
    <source>
        <dbReference type="SAM" id="MobiDB-lite"/>
    </source>
</evidence>
<dbReference type="InterPro" id="IPR019557">
    <property type="entry name" value="AminoTfrase-like_pln_mobile"/>
</dbReference>
<reference evidence="3" key="1">
    <citation type="journal article" date="2014" name="Nat. Commun.">
        <title>The emerging biofuel crop Camelina sativa retains a highly undifferentiated hexaploid genome structure.</title>
        <authorList>
            <person name="Kagale S."/>
            <person name="Koh C."/>
            <person name="Nixon J."/>
            <person name="Bollina V."/>
            <person name="Clarke W.E."/>
            <person name="Tuteja R."/>
            <person name="Spillane C."/>
            <person name="Robinson S.J."/>
            <person name="Links M.G."/>
            <person name="Clarke C."/>
            <person name="Higgins E.E."/>
            <person name="Huebert T."/>
            <person name="Sharpe A.G."/>
            <person name="Parkin I.A."/>
        </authorList>
    </citation>
    <scope>NUCLEOTIDE SEQUENCE [LARGE SCALE GENOMIC DNA]</scope>
    <source>
        <strain evidence="3">cv. DH55</strain>
    </source>
</reference>
<proteinExistence type="predicted"/>
<feature type="compositionally biased region" description="Basic and acidic residues" evidence="1">
    <location>
        <begin position="585"/>
        <end position="603"/>
    </location>
</feature>
<dbReference type="GeneID" id="104735913"/>
<dbReference type="PANTHER" id="PTHR46033:SF67">
    <property type="entry name" value="AMINOTRANSFERASE-LIKE, PLANT MOBILE DOMAIN FAMILY PROTEIN"/>
    <property type="match status" value="1"/>
</dbReference>
<dbReference type="RefSeq" id="XP_010454099.1">
    <property type="nucleotide sequence ID" value="XM_010455797.1"/>
</dbReference>
<reference evidence="4" key="2">
    <citation type="submission" date="2025-08" db="UniProtKB">
        <authorList>
            <consortium name="RefSeq"/>
        </authorList>
    </citation>
    <scope>IDENTIFICATION</scope>
    <source>
        <tissue evidence="4">Leaf</tissue>
    </source>
</reference>
<evidence type="ECO:0000313" key="4">
    <source>
        <dbReference type="RefSeq" id="XP_010454099.1"/>
    </source>
</evidence>
<sequence length="699" mass="79979">MALPSSSSLMENLIIEEREEVMVSSENGGKGRCLRKAHFLKPLSTSIDGSVTVSKLPRRADTSLQLETSRDFFSGFWFAEHHFVSWLGKMEALYKPIWKKAGIFEAIKASTYNITKSPSLIFSVSEKWCSETKSFIFPWGEATITLEDVTVLLGFSVLGSPAFAPLETSEMRASAAKLEKLRLKKAFRGERVSLRSWKSIFLGRGDQMEHEAFLVLWLSFFVFPARARRCITKHVIPIAVRLARGERIALAPAVLAALYKDLGQLSVFARGKCAAKVNLRSLFKLVQVWAWERFRNIRPKPRDIPKGEPRIAQWDSLAQGSKDVRLKFDDFDWRPYTQPLKNWNPLRFYLEEAMWVTVVDSLEDEFISFARSVRSSRLVGIGFVEDYYPNRVAMQFGLSQDLPAALLTLHSNFTEKESWDDYSKSLDGFKLYMPSRHDRGSVTARYQDWWLKSVSDSMQKESTEAFNARNTFDDDDDDIDTDVSPNILPLSQVIQKLDEGFPKKCRSRRRRLARRYKISENDDESSMDVEDGYMPAAQLIRSRKKCSDVENTGGDASDTLGKRTRRYMVVDSDDDSGPCQNHASMEVKQRSVEDDETAQKTENARQTCDNVEKKAMIDDAVKEPESWLHEDREMKKICIGKFTSEVKMEDVDERLRQRKLAIEGIALELETRIMKVQKSLAKIRNWKARGNQTINGASA</sequence>
<keyword evidence="3" id="KW-1185">Reference proteome</keyword>
<organism evidence="3 4">
    <name type="scientific">Camelina sativa</name>
    <name type="common">False flax</name>
    <name type="synonym">Myagrum sativum</name>
    <dbReference type="NCBI Taxonomy" id="90675"/>
    <lineage>
        <taxon>Eukaryota</taxon>
        <taxon>Viridiplantae</taxon>
        <taxon>Streptophyta</taxon>
        <taxon>Embryophyta</taxon>
        <taxon>Tracheophyta</taxon>
        <taxon>Spermatophyta</taxon>
        <taxon>Magnoliopsida</taxon>
        <taxon>eudicotyledons</taxon>
        <taxon>Gunneridae</taxon>
        <taxon>Pentapetalae</taxon>
        <taxon>rosids</taxon>
        <taxon>malvids</taxon>
        <taxon>Brassicales</taxon>
        <taxon>Brassicaceae</taxon>
        <taxon>Camelineae</taxon>
        <taxon>Camelina</taxon>
    </lineage>
</organism>